<keyword evidence="9 11" id="KW-0460">Magnesium</keyword>
<dbReference type="GO" id="GO:0005524">
    <property type="term" value="F:ATP binding"/>
    <property type="evidence" value="ECO:0007669"/>
    <property type="project" value="UniProtKB-UniRule"/>
</dbReference>
<accession>A0A2A2EQP0</accession>
<comment type="subunit">
    <text evidence="11">Monomer.</text>
</comment>
<name>A0A2A2EQP0_9GAMM</name>
<evidence type="ECO:0000256" key="6">
    <source>
        <dbReference type="ARBA" id="ARBA00022741"/>
    </source>
</evidence>
<feature type="binding site" evidence="11">
    <location>
        <position position="207"/>
    </location>
    <ligand>
        <name>Mg(2+)</name>
        <dbReference type="ChEBI" id="CHEBI:18420"/>
    </ligand>
</feature>
<dbReference type="SUPFAM" id="SSF56112">
    <property type="entry name" value="Protein kinase-like (PK-like)"/>
    <property type="match status" value="1"/>
</dbReference>
<dbReference type="PANTHER" id="PTHR39573:SF1">
    <property type="entry name" value="STRESS RESPONSE KINASE A"/>
    <property type="match status" value="1"/>
</dbReference>
<evidence type="ECO:0000256" key="4">
    <source>
        <dbReference type="ARBA" id="ARBA00022679"/>
    </source>
</evidence>
<evidence type="ECO:0000256" key="10">
    <source>
        <dbReference type="ARBA" id="ARBA00023016"/>
    </source>
</evidence>
<protein>
    <recommendedName>
        <fullName evidence="11">Stress response kinase A</fullName>
        <ecNumber evidence="11">2.7.11.1</ecNumber>
    </recommendedName>
    <alternativeName>
        <fullName evidence="11">Serine/threonine-protein kinase SrkA</fullName>
    </alternativeName>
</protein>
<dbReference type="EMBL" id="NSKB01000009">
    <property type="protein sequence ID" value="PAU74677.1"/>
    <property type="molecule type" value="Genomic_DNA"/>
</dbReference>
<comment type="catalytic activity">
    <reaction evidence="11">
        <text>L-seryl-[protein] + ATP = O-phospho-L-seryl-[protein] + ADP + H(+)</text>
        <dbReference type="Rhea" id="RHEA:17989"/>
        <dbReference type="Rhea" id="RHEA-COMP:9863"/>
        <dbReference type="Rhea" id="RHEA-COMP:11604"/>
        <dbReference type="ChEBI" id="CHEBI:15378"/>
        <dbReference type="ChEBI" id="CHEBI:29999"/>
        <dbReference type="ChEBI" id="CHEBI:30616"/>
        <dbReference type="ChEBI" id="CHEBI:83421"/>
        <dbReference type="ChEBI" id="CHEBI:456216"/>
        <dbReference type="EC" id="2.7.11.1"/>
    </reaction>
</comment>
<evidence type="ECO:0000256" key="8">
    <source>
        <dbReference type="ARBA" id="ARBA00022840"/>
    </source>
</evidence>
<gene>
    <name evidence="11" type="primary">srkA</name>
    <name evidence="13" type="ORF">CK498_21370</name>
</gene>
<keyword evidence="8 11" id="KW-0067">ATP-binding</keyword>
<evidence type="ECO:0000259" key="12">
    <source>
        <dbReference type="Pfam" id="PF01636"/>
    </source>
</evidence>
<comment type="function">
    <text evidence="11">A protein kinase that phosphorylates Ser and Thr residues. Probably acts to suppress the effects of stress linked to accumulation of reactive oxygen species. Probably involved in the extracytoplasmic stress response.</text>
</comment>
<dbReference type="InterPro" id="IPR002575">
    <property type="entry name" value="Aminoglycoside_PTrfase"/>
</dbReference>
<dbReference type="GO" id="GO:0005737">
    <property type="term" value="C:cytoplasm"/>
    <property type="evidence" value="ECO:0007669"/>
    <property type="project" value="UniProtKB-SubCell"/>
</dbReference>
<comment type="cofactor">
    <cofactor evidence="11">
        <name>Mg(2+)</name>
        <dbReference type="ChEBI" id="CHEBI:18420"/>
    </cofactor>
</comment>
<dbReference type="Gene3D" id="3.30.200.70">
    <property type="match status" value="1"/>
</dbReference>
<feature type="binding site" evidence="11">
    <location>
        <position position="219"/>
    </location>
    <ligand>
        <name>Mg(2+)</name>
        <dbReference type="ChEBI" id="CHEBI:18420"/>
    </ligand>
</feature>
<comment type="caution">
    <text evidence="13">The sequence shown here is derived from an EMBL/GenBank/DDBJ whole genome shotgun (WGS) entry which is preliminary data.</text>
</comment>
<organism evidence="13 14">
    <name type="scientific">Halomonas salipaludis</name>
    <dbReference type="NCBI Taxonomy" id="2032625"/>
    <lineage>
        <taxon>Bacteria</taxon>
        <taxon>Pseudomonadati</taxon>
        <taxon>Pseudomonadota</taxon>
        <taxon>Gammaproteobacteria</taxon>
        <taxon>Oceanospirillales</taxon>
        <taxon>Halomonadaceae</taxon>
        <taxon>Halomonas</taxon>
    </lineage>
</organism>
<keyword evidence="10 11" id="KW-0346">Stress response</keyword>
<feature type="active site" evidence="11">
    <location>
        <position position="219"/>
    </location>
</feature>
<dbReference type="NCBIfam" id="NF008738">
    <property type="entry name" value="PRK11768.1"/>
    <property type="match status" value="1"/>
</dbReference>
<dbReference type="Pfam" id="PF01636">
    <property type="entry name" value="APH"/>
    <property type="match status" value="1"/>
</dbReference>
<feature type="active site" description="Proton acceptor" evidence="11">
    <location>
        <position position="202"/>
    </location>
</feature>
<keyword evidence="2 11" id="KW-0723">Serine/threonine-protein kinase</keyword>
<dbReference type="GO" id="GO:0106310">
    <property type="term" value="F:protein serine kinase activity"/>
    <property type="evidence" value="ECO:0007669"/>
    <property type="project" value="RHEA"/>
</dbReference>
<evidence type="ECO:0000313" key="13">
    <source>
        <dbReference type="EMBL" id="PAU74677.1"/>
    </source>
</evidence>
<dbReference type="Gene3D" id="1.10.510.10">
    <property type="entry name" value="Transferase(Phosphotransferase) domain 1"/>
    <property type="match status" value="1"/>
</dbReference>
<comment type="catalytic activity">
    <reaction evidence="11">
        <text>L-threonyl-[protein] + ATP = O-phospho-L-threonyl-[protein] + ADP + H(+)</text>
        <dbReference type="Rhea" id="RHEA:46608"/>
        <dbReference type="Rhea" id="RHEA-COMP:11060"/>
        <dbReference type="Rhea" id="RHEA-COMP:11605"/>
        <dbReference type="ChEBI" id="CHEBI:15378"/>
        <dbReference type="ChEBI" id="CHEBI:30013"/>
        <dbReference type="ChEBI" id="CHEBI:30616"/>
        <dbReference type="ChEBI" id="CHEBI:61977"/>
        <dbReference type="ChEBI" id="CHEBI:456216"/>
        <dbReference type="EC" id="2.7.11.1"/>
    </reaction>
</comment>
<dbReference type="Proteomes" id="UP000217771">
    <property type="component" value="Unassembled WGS sequence"/>
</dbReference>
<feature type="site" description="ATP" evidence="11">
    <location>
        <position position="36"/>
    </location>
</feature>
<evidence type="ECO:0000256" key="2">
    <source>
        <dbReference type="ARBA" id="ARBA00022527"/>
    </source>
</evidence>
<evidence type="ECO:0000256" key="11">
    <source>
        <dbReference type="HAMAP-Rule" id="MF_01497"/>
    </source>
</evidence>
<dbReference type="Gene3D" id="1.20.1270.170">
    <property type="match status" value="1"/>
</dbReference>
<evidence type="ECO:0000313" key="14">
    <source>
        <dbReference type="Proteomes" id="UP000217771"/>
    </source>
</evidence>
<evidence type="ECO:0000256" key="3">
    <source>
        <dbReference type="ARBA" id="ARBA00022553"/>
    </source>
</evidence>
<reference evidence="13 14" key="1">
    <citation type="submission" date="2017-08" db="EMBL/GenBank/DDBJ databases">
        <title>Halomonas alkalisoli sp. nov., isolated from saline alkaline soil.</title>
        <authorList>
            <person name="Wang D."/>
            <person name="Zhang G."/>
        </authorList>
    </citation>
    <scope>NUCLEOTIDE SEQUENCE [LARGE SCALE GENOMIC DNA]</scope>
    <source>
        <strain evidence="13 14">WRN001</strain>
    </source>
</reference>
<dbReference type="AlphaFoldDB" id="A0A2A2EQP0"/>
<evidence type="ECO:0000256" key="9">
    <source>
        <dbReference type="ARBA" id="ARBA00022842"/>
    </source>
</evidence>
<keyword evidence="1 11" id="KW-0963">Cytoplasm</keyword>
<keyword evidence="3 11" id="KW-0597">Phosphoprotein</keyword>
<keyword evidence="6 11" id="KW-0547">Nucleotide-binding</keyword>
<dbReference type="PANTHER" id="PTHR39573">
    <property type="entry name" value="STRESS RESPONSE KINASE A"/>
    <property type="match status" value="1"/>
</dbReference>
<evidence type="ECO:0000256" key="5">
    <source>
        <dbReference type="ARBA" id="ARBA00022723"/>
    </source>
</evidence>
<proteinExistence type="inferred from homology"/>
<keyword evidence="14" id="KW-1185">Reference proteome</keyword>
<dbReference type="RefSeq" id="WP_095622886.1">
    <property type="nucleotide sequence ID" value="NZ_NSKB01000009.1"/>
</dbReference>
<feature type="domain" description="Aminoglycoside phosphotransferase" evidence="12">
    <location>
        <begin position="36"/>
        <end position="261"/>
    </location>
</feature>
<dbReference type="OrthoDB" id="5392197at2"/>
<keyword evidence="7 11" id="KW-0418">Kinase</keyword>
<comment type="subcellular location">
    <subcellularLocation>
        <location evidence="11">Cytoplasm</location>
    </subcellularLocation>
</comment>
<keyword evidence="5 11" id="KW-0479">Metal-binding</keyword>
<dbReference type="HAMAP" id="MF_01497">
    <property type="entry name" value="SrkA_kinase"/>
    <property type="match status" value="1"/>
</dbReference>
<sequence length="330" mass="37982">MADTPHPFERLSPARIVAAVESLGLWLPGEPFALNSYENRVFLLSDDERRRWVAKFYRPGRWSDAQIQEEHDFLLELAEAGVPVAAPWRNAAGETLHHWEGFRLTLFPQVPGQAPELENPEHLFALGELIGKVHAVGARRAFTTRLNLNLTEMVEEGRATVLGGPWLTRRQRDAYARISAELAKLLRGHTWPAQSVIRLHGDCHLGNMLGRDADFSLVDFDDALMGPRVQDLWMLLTAQTPEELQWQLSEIVEGYEQEADFPRGELVLIEPLRTLRLLRHSAWLTARWEDPAFPRAFPWAAEEGYWDQHIRSLEQQRQALEQHPRWLADY</sequence>
<evidence type="ECO:0000256" key="1">
    <source>
        <dbReference type="ARBA" id="ARBA00022490"/>
    </source>
</evidence>
<evidence type="ECO:0000256" key="7">
    <source>
        <dbReference type="ARBA" id="ARBA00022777"/>
    </source>
</evidence>
<dbReference type="InterPro" id="IPR011009">
    <property type="entry name" value="Kinase-like_dom_sf"/>
</dbReference>
<dbReference type="GO" id="GO:0000287">
    <property type="term" value="F:magnesium ion binding"/>
    <property type="evidence" value="ECO:0007669"/>
    <property type="project" value="UniProtKB-UniRule"/>
</dbReference>
<dbReference type="GO" id="GO:0004674">
    <property type="term" value="F:protein serine/threonine kinase activity"/>
    <property type="evidence" value="ECO:0007669"/>
    <property type="project" value="UniProtKB-UniRule"/>
</dbReference>
<comment type="similarity">
    <text evidence="11">Belongs to the SrkA/RdoA protein kinase family.</text>
</comment>
<keyword evidence="4 11" id="KW-0808">Transferase</keyword>
<dbReference type="EC" id="2.7.11.1" evidence="11"/>
<dbReference type="InterPro" id="IPR032882">
    <property type="entry name" value="SrkA/RdoA"/>
</dbReference>